<keyword evidence="3" id="KW-1185">Reference proteome</keyword>
<evidence type="ECO:0000313" key="2">
    <source>
        <dbReference type="EMBL" id="MFC4517153.1"/>
    </source>
</evidence>
<reference evidence="3" key="1">
    <citation type="journal article" date="2019" name="Int. J. Syst. Evol. Microbiol.">
        <title>The Global Catalogue of Microorganisms (GCM) 10K type strain sequencing project: providing services to taxonomists for standard genome sequencing and annotation.</title>
        <authorList>
            <consortium name="The Broad Institute Genomics Platform"/>
            <consortium name="The Broad Institute Genome Sequencing Center for Infectious Disease"/>
            <person name="Wu L."/>
            <person name="Ma J."/>
        </authorList>
    </citation>
    <scope>NUCLEOTIDE SEQUENCE [LARGE SCALE GENOMIC DNA]</scope>
    <source>
        <strain evidence="3">CECT 8064</strain>
    </source>
</reference>
<name>A0ABV9BTC4_9ACTN</name>
<accession>A0ABV9BTC4</accession>
<dbReference type="EMBL" id="JBHSFS010000018">
    <property type="protein sequence ID" value="MFC4517153.1"/>
    <property type="molecule type" value="Genomic_DNA"/>
</dbReference>
<comment type="caution">
    <text evidence="2">The sequence shown here is derived from an EMBL/GenBank/DDBJ whole genome shotgun (WGS) entry which is preliminary data.</text>
</comment>
<evidence type="ECO:0000313" key="3">
    <source>
        <dbReference type="Proteomes" id="UP001595990"/>
    </source>
</evidence>
<keyword evidence="1" id="KW-0472">Membrane</keyword>
<keyword evidence="1" id="KW-1133">Transmembrane helix</keyword>
<dbReference type="Proteomes" id="UP001595990">
    <property type="component" value="Unassembled WGS sequence"/>
</dbReference>
<protein>
    <submittedName>
        <fullName evidence="2">Uncharacterized protein</fullName>
    </submittedName>
</protein>
<evidence type="ECO:0000256" key="1">
    <source>
        <dbReference type="SAM" id="Phobius"/>
    </source>
</evidence>
<gene>
    <name evidence="2" type="ORF">ACFPEN_30060</name>
</gene>
<proteinExistence type="predicted"/>
<dbReference type="RefSeq" id="WP_164737903.1">
    <property type="nucleotide sequence ID" value="NZ_JBHSFS010000018.1"/>
</dbReference>
<feature type="transmembrane region" description="Helical" evidence="1">
    <location>
        <begin position="20"/>
        <end position="47"/>
    </location>
</feature>
<sequence>MRIKSGPLEAAGWWAGLTALWIMLISTVDVLELAVGAAAALAGAWAARAARRAARE</sequence>
<keyword evidence="1" id="KW-0812">Transmembrane</keyword>
<organism evidence="2 3">
    <name type="scientific">Streptomyces ehimensis</name>
    <dbReference type="NCBI Taxonomy" id="68195"/>
    <lineage>
        <taxon>Bacteria</taxon>
        <taxon>Bacillati</taxon>
        <taxon>Actinomycetota</taxon>
        <taxon>Actinomycetes</taxon>
        <taxon>Kitasatosporales</taxon>
        <taxon>Streptomycetaceae</taxon>
        <taxon>Streptomyces</taxon>
    </lineage>
</organism>